<dbReference type="PATRIC" id="fig|1192688.3.peg.4683"/>
<reference evidence="1 2" key="1">
    <citation type="submission" date="2013-02" db="EMBL/GenBank/DDBJ databases">
        <authorList>
            <person name="McClelland M."/>
            <person name="Porwollik S."/>
            <person name="Desai P."/>
            <person name="Cheng P."/>
            <person name="Wollam A."/>
            <person name="Pepin K."/>
            <person name="Bhonagiri V."/>
            <person name="Fulton L."/>
            <person name="Fulton R."/>
            <person name="Delehaunty K."/>
            <person name="Fronick C."/>
            <person name="Godfrey J."/>
            <person name="Waligorski J."/>
            <person name="Appelbaum E."/>
            <person name="Tomlinson C."/>
            <person name="Warren W."/>
            <person name="Sodergren E."/>
            <person name="Weinstock G."/>
            <person name="Wilson R.K."/>
        </authorList>
    </citation>
    <scope>NUCLEOTIDE SEQUENCE [LARGE SCALE GENOMIC DNA]</scope>
    <source>
        <strain evidence="1 2">UC16</strain>
    </source>
</reference>
<dbReference type="EMBL" id="APMR01000167">
    <property type="protein sequence ID" value="EMR49762.1"/>
    <property type="molecule type" value="Genomic_DNA"/>
</dbReference>
<dbReference type="InterPro" id="IPR035232">
    <property type="entry name" value="DUF5347"/>
</dbReference>
<name>M7RDX8_SALDU</name>
<dbReference type="Proteomes" id="UP000013259">
    <property type="component" value="Unassembled WGS sequence"/>
</dbReference>
<sequence>MYDEIGGRMAIDGPVATVPLSPGKRLDGLNHIAELRAKVFGLNIESELERFIEDMRDQRDVNNKQNERALAAIFYMAKIPAERHSVNISDLTTDEKRELIKAMNHFRAVVSLFPKRLTMPN</sequence>
<gene>
    <name evidence="1" type="ORF">A670_04997</name>
</gene>
<evidence type="ECO:0008006" key="3">
    <source>
        <dbReference type="Google" id="ProtNLM"/>
    </source>
</evidence>
<dbReference type="AlphaFoldDB" id="M7RDX8"/>
<evidence type="ECO:0000313" key="2">
    <source>
        <dbReference type="Proteomes" id="UP000013259"/>
    </source>
</evidence>
<comment type="caution">
    <text evidence="1">The sequence shown here is derived from an EMBL/GenBank/DDBJ whole genome shotgun (WGS) entry which is preliminary data.</text>
</comment>
<accession>M7RDX8</accession>
<organism evidence="1 2">
    <name type="scientific">Salmonella enterica subsp. enterica serovar Dublin str. UC16</name>
    <dbReference type="NCBI Taxonomy" id="1192688"/>
    <lineage>
        <taxon>Bacteria</taxon>
        <taxon>Pseudomonadati</taxon>
        <taxon>Pseudomonadota</taxon>
        <taxon>Gammaproteobacteria</taxon>
        <taxon>Enterobacterales</taxon>
        <taxon>Enterobacteriaceae</taxon>
        <taxon>Salmonella</taxon>
    </lineage>
</organism>
<protein>
    <recommendedName>
        <fullName evidence="3">DUF5347 domain-containing protein</fullName>
    </recommendedName>
</protein>
<evidence type="ECO:0000313" key="1">
    <source>
        <dbReference type="EMBL" id="EMR49762.1"/>
    </source>
</evidence>
<proteinExistence type="predicted"/>
<dbReference type="Pfam" id="PF17282">
    <property type="entry name" value="DUF5347"/>
    <property type="match status" value="1"/>
</dbReference>
<dbReference type="HOGENOM" id="CLU_155841_0_0_6"/>